<dbReference type="PANTHER" id="PTHR47478:SF1">
    <property type="entry name" value="PYRIMIDINE 5'-NUCLEOTIDASE YJJG"/>
    <property type="match status" value="1"/>
</dbReference>
<dbReference type="eggNOG" id="COG1011">
    <property type="taxonomic scope" value="Bacteria"/>
</dbReference>
<proteinExistence type="predicted"/>
<dbReference type="InterPro" id="IPR023214">
    <property type="entry name" value="HAD_sf"/>
</dbReference>
<reference evidence="1 2" key="1">
    <citation type="submission" date="2014-08" db="EMBL/GenBank/DDBJ databases">
        <title>Porphyromonas gingivicanis strain:COT-022_OH1391 Genome sequencing.</title>
        <authorList>
            <person name="Wallis C."/>
            <person name="Deusch O."/>
            <person name="O'Flynn C."/>
            <person name="Davis I."/>
            <person name="Jospin G."/>
            <person name="Darling A.E."/>
            <person name="Coil D.A."/>
            <person name="Alexiev A."/>
            <person name="Horsfall A."/>
            <person name="Kirkwood N."/>
            <person name="Harris S."/>
            <person name="Eisen J.A."/>
        </authorList>
    </citation>
    <scope>NUCLEOTIDE SEQUENCE [LARGE SCALE GENOMIC DNA]</scope>
    <source>
        <strain evidence="2">COT-022 OH1391</strain>
    </source>
</reference>
<name>A0A0A2G545_9PORP</name>
<dbReference type="OrthoDB" id="9802350at2"/>
<dbReference type="PANTHER" id="PTHR47478">
    <property type="match status" value="1"/>
</dbReference>
<accession>A0A0A2G545</accession>
<evidence type="ECO:0000313" key="2">
    <source>
        <dbReference type="Proteomes" id="UP000030134"/>
    </source>
</evidence>
<dbReference type="SFLD" id="SFLDS00003">
    <property type="entry name" value="Haloacid_Dehalogenase"/>
    <property type="match status" value="1"/>
</dbReference>
<keyword evidence="2" id="KW-1185">Reference proteome</keyword>
<keyword evidence="1" id="KW-0378">Hydrolase</keyword>
<dbReference type="GO" id="GO:0008253">
    <property type="term" value="F:5'-nucleotidase activity"/>
    <property type="evidence" value="ECO:0007669"/>
    <property type="project" value="InterPro"/>
</dbReference>
<dbReference type="NCBIfam" id="TIGR01549">
    <property type="entry name" value="HAD-SF-IA-v1"/>
    <property type="match status" value="1"/>
</dbReference>
<dbReference type="RefSeq" id="WP_025842796.1">
    <property type="nucleotide sequence ID" value="NZ_JQZW01000012.1"/>
</dbReference>
<organism evidence="1 2">
    <name type="scientific">Porphyromonas gingivicanis</name>
    <dbReference type="NCBI Taxonomy" id="266762"/>
    <lineage>
        <taxon>Bacteria</taxon>
        <taxon>Pseudomonadati</taxon>
        <taxon>Bacteroidota</taxon>
        <taxon>Bacteroidia</taxon>
        <taxon>Bacteroidales</taxon>
        <taxon>Porphyromonadaceae</taxon>
        <taxon>Porphyromonas</taxon>
    </lineage>
</organism>
<sequence length="232" mass="27195">MIKNLFIDLDDTLWATYQNSQESMYEVYKKHNWSEYISDYETFWQRYWSINEGLWEEYRQGRINKHQLKTERFRKLFSGIKEWDDNAILSFNNDFLTGTTTKTALVPGGIEVLSYLHRYYRIYILSNGFREVQSAKINRSGLAPYIDRIILSEDAGCNKPHRGIFQYAFSVTNSRGSESIMIGDSWEADIEGAHNASIPSIWFNPKENPLPQQSKAEPLHIIKDLKELLSIF</sequence>
<protein>
    <submittedName>
        <fullName evidence="1">HAD family hydrolase</fullName>
    </submittedName>
</protein>
<dbReference type="Gene3D" id="1.10.150.240">
    <property type="entry name" value="Putative phosphatase, domain 2"/>
    <property type="match status" value="1"/>
</dbReference>
<dbReference type="Proteomes" id="UP000030134">
    <property type="component" value="Unassembled WGS sequence"/>
</dbReference>
<dbReference type="SUPFAM" id="SSF56784">
    <property type="entry name" value="HAD-like"/>
    <property type="match status" value="1"/>
</dbReference>
<comment type="caution">
    <text evidence="1">The sequence shown here is derived from an EMBL/GenBank/DDBJ whole genome shotgun (WGS) entry which is preliminary data.</text>
</comment>
<evidence type="ECO:0000313" key="1">
    <source>
        <dbReference type="EMBL" id="KGN97597.1"/>
    </source>
</evidence>
<gene>
    <name evidence="1" type="ORF">HQ36_06905</name>
</gene>
<dbReference type="InterPro" id="IPR052550">
    <property type="entry name" value="Pyrimidine_5'-ntase_YjjG"/>
</dbReference>
<dbReference type="EMBL" id="JQZW01000012">
    <property type="protein sequence ID" value="KGN97597.1"/>
    <property type="molecule type" value="Genomic_DNA"/>
</dbReference>
<dbReference type="InterPro" id="IPR006439">
    <property type="entry name" value="HAD-SF_hydro_IA"/>
</dbReference>
<dbReference type="NCBIfam" id="TIGR02254">
    <property type="entry name" value="YjjG_YfnB"/>
    <property type="match status" value="1"/>
</dbReference>
<dbReference type="InterPro" id="IPR011951">
    <property type="entry name" value="HAD-SF_hydro_IA_YjjG/PynA"/>
</dbReference>
<dbReference type="AlphaFoldDB" id="A0A0A2G545"/>
<dbReference type="Pfam" id="PF00702">
    <property type="entry name" value="Hydrolase"/>
    <property type="match status" value="1"/>
</dbReference>
<dbReference type="SFLD" id="SFLDG01129">
    <property type="entry name" value="C1.5:_HAD__Beta-PGM__Phosphata"/>
    <property type="match status" value="1"/>
</dbReference>
<dbReference type="InterPro" id="IPR036412">
    <property type="entry name" value="HAD-like_sf"/>
</dbReference>
<dbReference type="STRING" id="266762.HQ36_06905"/>
<dbReference type="InterPro" id="IPR023198">
    <property type="entry name" value="PGP-like_dom2"/>
</dbReference>
<dbReference type="Gene3D" id="3.40.50.1000">
    <property type="entry name" value="HAD superfamily/HAD-like"/>
    <property type="match status" value="1"/>
</dbReference>